<organism evidence="2 3">
    <name type="scientific">Eumeta variegata</name>
    <name type="common">Bagworm moth</name>
    <name type="synonym">Eumeta japonica</name>
    <dbReference type="NCBI Taxonomy" id="151549"/>
    <lineage>
        <taxon>Eukaryota</taxon>
        <taxon>Metazoa</taxon>
        <taxon>Ecdysozoa</taxon>
        <taxon>Arthropoda</taxon>
        <taxon>Hexapoda</taxon>
        <taxon>Insecta</taxon>
        <taxon>Pterygota</taxon>
        <taxon>Neoptera</taxon>
        <taxon>Endopterygota</taxon>
        <taxon>Lepidoptera</taxon>
        <taxon>Glossata</taxon>
        <taxon>Ditrysia</taxon>
        <taxon>Tineoidea</taxon>
        <taxon>Psychidae</taxon>
        <taxon>Oiketicinae</taxon>
        <taxon>Eumeta</taxon>
    </lineage>
</organism>
<sequence length="120" mass="13177">MAVGRVDGRKTLDMSKPCGCRRETGAPPGDGRGAACVRRLVPPPPPPDPSRRRDATSFIYFRLLYRPGYDSRAPFDDSISRRPSPLMDAHNFRGVTSASPAAWAGIGYLMEGEWVQVCIL</sequence>
<feature type="compositionally biased region" description="Basic and acidic residues" evidence="1">
    <location>
        <begin position="1"/>
        <end position="13"/>
    </location>
</feature>
<reference evidence="2 3" key="1">
    <citation type="journal article" date="2019" name="Commun. Biol.">
        <title>The bagworm genome reveals a unique fibroin gene that provides high tensile strength.</title>
        <authorList>
            <person name="Kono N."/>
            <person name="Nakamura H."/>
            <person name="Ohtoshi R."/>
            <person name="Tomita M."/>
            <person name="Numata K."/>
            <person name="Arakawa K."/>
        </authorList>
    </citation>
    <scope>NUCLEOTIDE SEQUENCE [LARGE SCALE GENOMIC DNA]</scope>
</reference>
<accession>A0A4C1TRJ4</accession>
<dbReference type="AlphaFoldDB" id="A0A4C1TRJ4"/>
<gene>
    <name evidence="2" type="ORF">EVAR_19392_1</name>
</gene>
<keyword evidence="3" id="KW-1185">Reference proteome</keyword>
<protein>
    <submittedName>
        <fullName evidence="2">Uncharacterized protein</fullName>
    </submittedName>
</protein>
<proteinExistence type="predicted"/>
<dbReference type="Proteomes" id="UP000299102">
    <property type="component" value="Unassembled WGS sequence"/>
</dbReference>
<evidence type="ECO:0000313" key="2">
    <source>
        <dbReference type="EMBL" id="GBP16597.1"/>
    </source>
</evidence>
<evidence type="ECO:0000313" key="3">
    <source>
        <dbReference type="Proteomes" id="UP000299102"/>
    </source>
</evidence>
<evidence type="ECO:0000256" key="1">
    <source>
        <dbReference type="SAM" id="MobiDB-lite"/>
    </source>
</evidence>
<feature type="region of interest" description="Disordered" evidence="1">
    <location>
        <begin position="1"/>
        <end position="54"/>
    </location>
</feature>
<dbReference type="EMBL" id="BGZK01000080">
    <property type="protein sequence ID" value="GBP16597.1"/>
    <property type="molecule type" value="Genomic_DNA"/>
</dbReference>
<name>A0A4C1TRJ4_EUMVA</name>
<comment type="caution">
    <text evidence="2">The sequence shown here is derived from an EMBL/GenBank/DDBJ whole genome shotgun (WGS) entry which is preliminary data.</text>
</comment>